<comment type="caution">
    <text evidence="6">The sequence shown here is derived from an EMBL/GenBank/DDBJ whole genome shotgun (WGS) entry which is preliminary data.</text>
</comment>
<dbReference type="AlphaFoldDB" id="A0A839RML4"/>
<dbReference type="EMBL" id="JACHWS010000002">
    <property type="protein sequence ID" value="MBB3037455.1"/>
    <property type="molecule type" value="Genomic_DNA"/>
</dbReference>
<dbReference type="Proteomes" id="UP000567922">
    <property type="component" value="Unassembled WGS sequence"/>
</dbReference>
<accession>A0A839RML4</accession>
<dbReference type="SUPFAM" id="SSF56349">
    <property type="entry name" value="DNA breaking-rejoining enzymes"/>
    <property type="match status" value="1"/>
</dbReference>
<evidence type="ECO:0000313" key="8">
    <source>
        <dbReference type="Proteomes" id="UP000567922"/>
    </source>
</evidence>
<keyword evidence="1 3" id="KW-0238">DNA-binding</keyword>
<evidence type="ECO:0000256" key="3">
    <source>
        <dbReference type="PROSITE-ProRule" id="PRU01248"/>
    </source>
</evidence>
<evidence type="ECO:0000259" key="4">
    <source>
        <dbReference type="PROSITE" id="PS51898"/>
    </source>
</evidence>
<dbReference type="GO" id="GO:0006310">
    <property type="term" value="P:DNA recombination"/>
    <property type="evidence" value="ECO:0007669"/>
    <property type="project" value="UniProtKB-KW"/>
</dbReference>
<sequence>MITDQPDAVHSLWLEQVRLLNRFRAHMQARSLSGRTIRERITYLERVAHDRGTPAHLLTEDDIIAALSNPKITATSRQTYFSLLSTWQTWLVKIGVREDNPLLKLDAPRRPRSEPKRLTDEQVAAIEAVINRRRTFAMFLLAALQGLRVHEIAKVRGEDFDWSAGTLRVRGKGGHQAFMPIHARLHEVRDSMPTTGYWFPSYNDGRAFIDGRSVGEALKDAMRRAGINDATAHALRHWFATKLLASGVDVRVVQELMRHKSLQTTERYTHVSTAARRAGLDKLTLQLPD</sequence>
<evidence type="ECO:0000313" key="6">
    <source>
        <dbReference type="EMBL" id="MBB3037438.1"/>
    </source>
</evidence>
<feature type="domain" description="Tyr recombinase" evidence="4">
    <location>
        <begin position="113"/>
        <end position="281"/>
    </location>
</feature>
<protein>
    <submittedName>
        <fullName evidence="6">Site-specific recombinase XerD</fullName>
    </submittedName>
</protein>
<evidence type="ECO:0000259" key="5">
    <source>
        <dbReference type="PROSITE" id="PS51900"/>
    </source>
</evidence>
<name>A0A839RML4_9ACTN</name>
<dbReference type="InterPro" id="IPR050090">
    <property type="entry name" value="Tyrosine_recombinase_XerCD"/>
</dbReference>
<feature type="domain" description="Core-binding (CB)" evidence="5">
    <location>
        <begin position="14"/>
        <end position="92"/>
    </location>
</feature>
<dbReference type="PANTHER" id="PTHR30349">
    <property type="entry name" value="PHAGE INTEGRASE-RELATED"/>
    <property type="match status" value="1"/>
</dbReference>
<reference evidence="6 8" key="1">
    <citation type="submission" date="2020-08" db="EMBL/GenBank/DDBJ databases">
        <title>Sequencing the genomes of 1000 actinobacteria strains.</title>
        <authorList>
            <person name="Klenk H.-P."/>
        </authorList>
    </citation>
    <scope>NUCLEOTIDE SEQUENCE [LARGE SCALE GENOMIC DNA]</scope>
    <source>
        <strain evidence="6 8">DSM 45258</strain>
    </source>
</reference>
<dbReference type="GO" id="GO:0003677">
    <property type="term" value="F:DNA binding"/>
    <property type="evidence" value="ECO:0007669"/>
    <property type="project" value="UniProtKB-UniRule"/>
</dbReference>
<dbReference type="Pfam" id="PF00589">
    <property type="entry name" value="Phage_integrase"/>
    <property type="match status" value="1"/>
</dbReference>
<evidence type="ECO:0000256" key="1">
    <source>
        <dbReference type="ARBA" id="ARBA00023125"/>
    </source>
</evidence>
<evidence type="ECO:0000256" key="2">
    <source>
        <dbReference type="ARBA" id="ARBA00023172"/>
    </source>
</evidence>
<dbReference type="GO" id="GO:0015074">
    <property type="term" value="P:DNA integration"/>
    <property type="evidence" value="ECO:0007669"/>
    <property type="project" value="InterPro"/>
</dbReference>
<keyword evidence="8" id="KW-1185">Reference proteome</keyword>
<keyword evidence="2" id="KW-0233">DNA recombination</keyword>
<dbReference type="PANTHER" id="PTHR30349:SF64">
    <property type="entry name" value="PROPHAGE INTEGRASE INTD-RELATED"/>
    <property type="match status" value="1"/>
</dbReference>
<dbReference type="PROSITE" id="PS51900">
    <property type="entry name" value="CB"/>
    <property type="match status" value="1"/>
</dbReference>
<organism evidence="6 8">
    <name type="scientific">Hoyosella altamirensis</name>
    <dbReference type="NCBI Taxonomy" id="616997"/>
    <lineage>
        <taxon>Bacteria</taxon>
        <taxon>Bacillati</taxon>
        <taxon>Actinomycetota</taxon>
        <taxon>Actinomycetes</taxon>
        <taxon>Mycobacteriales</taxon>
        <taxon>Hoyosellaceae</taxon>
        <taxon>Hoyosella</taxon>
    </lineage>
</organism>
<dbReference type="InterPro" id="IPR044068">
    <property type="entry name" value="CB"/>
</dbReference>
<gene>
    <name evidence="6" type="ORF">FHU29_001887</name>
    <name evidence="7" type="ORF">FHU29_001904</name>
</gene>
<dbReference type="InterPro" id="IPR013762">
    <property type="entry name" value="Integrase-like_cat_sf"/>
</dbReference>
<dbReference type="RefSeq" id="WP_064441189.1">
    <property type="nucleotide sequence ID" value="NZ_BDDI01000012.1"/>
</dbReference>
<dbReference type="Gene3D" id="1.10.443.10">
    <property type="entry name" value="Intergrase catalytic core"/>
    <property type="match status" value="1"/>
</dbReference>
<proteinExistence type="predicted"/>
<dbReference type="PROSITE" id="PS51898">
    <property type="entry name" value="TYR_RECOMBINASE"/>
    <property type="match status" value="1"/>
</dbReference>
<dbReference type="InterPro" id="IPR002104">
    <property type="entry name" value="Integrase_catalytic"/>
</dbReference>
<dbReference type="InterPro" id="IPR011010">
    <property type="entry name" value="DNA_brk_join_enz"/>
</dbReference>
<evidence type="ECO:0000313" key="7">
    <source>
        <dbReference type="EMBL" id="MBB3037455.1"/>
    </source>
</evidence>
<dbReference type="EMBL" id="JACHWS010000002">
    <property type="protein sequence ID" value="MBB3037438.1"/>
    <property type="molecule type" value="Genomic_DNA"/>
</dbReference>
<dbReference type="OrthoDB" id="1822491at2"/>